<dbReference type="Pfam" id="PF17871">
    <property type="entry name" value="AAA_lid_9"/>
    <property type="match status" value="1"/>
</dbReference>
<dbReference type="GO" id="GO:0016887">
    <property type="term" value="F:ATP hydrolysis activity"/>
    <property type="evidence" value="ECO:0007669"/>
    <property type="project" value="InterPro"/>
</dbReference>
<dbReference type="Proteomes" id="UP000409037">
    <property type="component" value="Unassembled WGS sequence"/>
</dbReference>
<feature type="domain" description="Clp R" evidence="9">
    <location>
        <begin position="7"/>
        <end position="148"/>
    </location>
</feature>
<dbReference type="InterPro" id="IPR028299">
    <property type="entry name" value="ClpA/B_CS2"/>
</dbReference>
<dbReference type="InterPro" id="IPR041546">
    <property type="entry name" value="ClpA/ClpB_AAA_lid"/>
</dbReference>
<dbReference type="InterPro" id="IPR004176">
    <property type="entry name" value="Clp_R_N"/>
</dbReference>
<dbReference type="OrthoDB" id="9803641at2"/>
<dbReference type="PROSITE" id="PS51903">
    <property type="entry name" value="CLP_R"/>
    <property type="match status" value="1"/>
</dbReference>
<keyword evidence="3 7" id="KW-0547">Nucleotide-binding</keyword>
<dbReference type="GO" id="GO:0005524">
    <property type="term" value="F:ATP binding"/>
    <property type="evidence" value="ECO:0007669"/>
    <property type="project" value="UniProtKB-KW"/>
</dbReference>
<dbReference type="CDD" id="cd00009">
    <property type="entry name" value="AAA"/>
    <property type="match status" value="1"/>
</dbReference>
<evidence type="ECO:0000256" key="7">
    <source>
        <dbReference type="RuleBase" id="RU004432"/>
    </source>
</evidence>
<keyword evidence="8" id="KW-0175">Coiled coil</keyword>
<dbReference type="InterPro" id="IPR019489">
    <property type="entry name" value="Clp_ATPase_C"/>
</dbReference>
<dbReference type="InterPro" id="IPR018368">
    <property type="entry name" value="ClpA/B_CS1"/>
</dbReference>
<dbReference type="GO" id="GO:0034605">
    <property type="term" value="P:cellular response to heat"/>
    <property type="evidence" value="ECO:0007669"/>
    <property type="project" value="TreeGrafter"/>
</dbReference>
<dbReference type="FunFam" id="3.40.50.300:FF:000010">
    <property type="entry name" value="Chaperone clpB 1, putative"/>
    <property type="match status" value="1"/>
</dbReference>
<keyword evidence="4 7" id="KW-0067">ATP-binding</keyword>
<dbReference type="InterPro" id="IPR003593">
    <property type="entry name" value="AAA+_ATPase"/>
</dbReference>
<dbReference type="InterPro" id="IPR003959">
    <property type="entry name" value="ATPase_AAA_core"/>
</dbReference>
<dbReference type="PANTHER" id="PTHR11638:SF184">
    <property type="entry name" value="ATPASE WITH CHAPERONE ACTIVITY"/>
    <property type="match status" value="1"/>
</dbReference>
<evidence type="ECO:0000256" key="2">
    <source>
        <dbReference type="ARBA" id="ARBA00022737"/>
    </source>
</evidence>
<dbReference type="SUPFAM" id="SSF52540">
    <property type="entry name" value="P-loop containing nucleoside triphosphate hydrolases"/>
    <property type="match status" value="2"/>
</dbReference>
<dbReference type="PANTHER" id="PTHR11638">
    <property type="entry name" value="ATP-DEPENDENT CLP PROTEASE"/>
    <property type="match status" value="1"/>
</dbReference>
<dbReference type="InterPro" id="IPR017729">
    <property type="entry name" value="ATPase_T6SS_ClpV1"/>
</dbReference>
<evidence type="ECO:0000256" key="3">
    <source>
        <dbReference type="ARBA" id="ARBA00022741"/>
    </source>
</evidence>
<evidence type="ECO:0000256" key="4">
    <source>
        <dbReference type="ARBA" id="ARBA00022840"/>
    </source>
</evidence>
<dbReference type="PROSITE" id="PS00870">
    <property type="entry name" value="CLPAB_1"/>
    <property type="match status" value="1"/>
</dbReference>
<dbReference type="EMBL" id="CABVHU010000001">
    <property type="protein sequence ID" value="VVN69819.1"/>
    <property type="molecule type" value="Genomic_DNA"/>
</dbReference>
<dbReference type="Gene3D" id="1.10.8.60">
    <property type="match status" value="1"/>
</dbReference>
<dbReference type="InterPro" id="IPR027417">
    <property type="entry name" value="P-loop_NTPase"/>
</dbReference>
<dbReference type="Pfam" id="PF00004">
    <property type="entry name" value="AAA"/>
    <property type="match status" value="1"/>
</dbReference>
<organism evidence="10 11">
    <name type="scientific">Pseudomonas fluorescens</name>
    <dbReference type="NCBI Taxonomy" id="294"/>
    <lineage>
        <taxon>Bacteria</taxon>
        <taxon>Pseudomonadati</taxon>
        <taxon>Pseudomonadota</taxon>
        <taxon>Gammaproteobacteria</taxon>
        <taxon>Pseudomonadales</taxon>
        <taxon>Pseudomonadaceae</taxon>
        <taxon>Pseudomonas</taxon>
    </lineage>
</organism>
<dbReference type="Pfam" id="PF07724">
    <property type="entry name" value="AAA_2"/>
    <property type="match status" value="1"/>
</dbReference>
<gene>
    <name evidence="10" type="primary">clpV1_1</name>
    <name evidence="10" type="ORF">PS833_00336</name>
</gene>
<keyword evidence="5 7" id="KW-0143">Chaperone</keyword>
<evidence type="ECO:0000256" key="1">
    <source>
        <dbReference type="ARBA" id="ARBA00008675"/>
    </source>
</evidence>
<dbReference type="InterPro" id="IPR001270">
    <property type="entry name" value="ClpA/B"/>
</dbReference>
<evidence type="ECO:0000256" key="6">
    <source>
        <dbReference type="PROSITE-ProRule" id="PRU01251"/>
    </source>
</evidence>
<dbReference type="CDD" id="cd19499">
    <property type="entry name" value="RecA-like_ClpB_Hsp104-like"/>
    <property type="match status" value="1"/>
</dbReference>
<accession>A0A5E6ZVM9</accession>
<dbReference type="PROSITE" id="PS00871">
    <property type="entry name" value="CLPAB_2"/>
    <property type="match status" value="1"/>
</dbReference>
<evidence type="ECO:0000313" key="10">
    <source>
        <dbReference type="EMBL" id="VVN69819.1"/>
    </source>
</evidence>
<feature type="coiled-coil region" evidence="8">
    <location>
        <begin position="434"/>
        <end position="485"/>
    </location>
</feature>
<dbReference type="PRINTS" id="PR00300">
    <property type="entry name" value="CLPPROTEASEA"/>
</dbReference>
<dbReference type="SMART" id="SM00382">
    <property type="entry name" value="AAA"/>
    <property type="match status" value="2"/>
</dbReference>
<dbReference type="Pfam" id="PF02861">
    <property type="entry name" value="Clp_N"/>
    <property type="match status" value="1"/>
</dbReference>
<dbReference type="SMART" id="SM01086">
    <property type="entry name" value="ClpB_D2-small"/>
    <property type="match status" value="1"/>
</dbReference>
<keyword evidence="2 6" id="KW-0677">Repeat</keyword>
<dbReference type="InterPro" id="IPR036628">
    <property type="entry name" value="Clp_N_dom_sf"/>
</dbReference>
<dbReference type="Gene3D" id="1.10.1780.10">
    <property type="entry name" value="Clp, N-terminal domain"/>
    <property type="match status" value="1"/>
</dbReference>
<reference evidence="10 11" key="1">
    <citation type="submission" date="2019-09" db="EMBL/GenBank/DDBJ databases">
        <authorList>
            <person name="Chandra G."/>
            <person name="Truman W A."/>
        </authorList>
    </citation>
    <scope>NUCLEOTIDE SEQUENCE [LARGE SCALE GENOMIC DNA]</scope>
    <source>
        <strain evidence="10">PS833</strain>
    </source>
</reference>
<comment type="similarity">
    <text evidence="1 7">Belongs to the ClpA/ClpB family.</text>
</comment>
<sequence length="867" mass="95290">MNLKSLFAKLNDTSRTATESAAALCLSEQHYDVEIEHLLLQLLDSHDNDLPAILRHYDVVPERLQAQLVTALGTFKKGNTRTPALSPHITRMIEQAWVLASIEFGQGQIRTGYLLQALLDDNELRRVVIACAPELEKINADDLRVNLGALVEGSAESQQAKPLAGADVTARGTVKGNGKTPALDQYTINLTQSAREGRIDPVLGREFEVRQMVDILTRRRQNNPILTGEAGVGKTAVVEGLALRIIQGDVPSVLKDVAIHTLDLGLLQAGAGVKGEFENRLKSVIEETKRSLHPIILFIDEAHTLIGSGGQAGQNDAANLLKPALARGELRTIAATTWAEYKKYFEKDAALARRFQVVKVEEPDEDKAIHMLRGLLGKMQDHHKVTVMDEALVQAVRLSSRYITGRQLPDKAVSVLDTACARVALGQSAQPGPLEDCKKTLDNLQAEIAVLQQEAAKGSDHVRRLATLHSELQAGQQTRETLEQQWQRELQLVEQLGALNQPDNQAPDVREIAAVRAELASVQGEQPLVHALVDGGTIGEVISGWTGIPLGKMLRDEIDTVQRLPALLGERVLGQDHALQEIGKRIKVSRARMEDPNKPIGVFLLLGPSGVGKTETALALADTLYGGERNLITINMSEYQEAHTVSSLKGSPPGYVGYGEGGVLTEAVRRKPYSVVLLDEVEKAHPDVLELFFQVFDKGVLDDGEGREINFRNTVIILTSNTGTEHIMQQCLNARQQPTPDEIVEGLREELNQVFKPAFLGRLTIVPYYPVKDAILERIVALKLERIRLRFERNHQAVLSYDAALVKAIAARCTEVDSGARNIDNILSKTLMPELAQQVLERMAQDKPIQSLHIEMDSDGDFACRLS</sequence>
<protein>
    <submittedName>
        <fullName evidence="10">Protein ClpV1</fullName>
    </submittedName>
</protein>
<name>A0A5E6ZVM9_PSEFL</name>
<dbReference type="RefSeq" id="WP_150796302.1">
    <property type="nucleotide sequence ID" value="NZ_CABVHU010000001.1"/>
</dbReference>
<evidence type="ECO:0000256" key="5">
    <source>
        <dbReference type="ARBA" id="ARBA00023186"/>
    </source>
</evidence>
<dbReference type="NCBIfam" id="TIGR03345">
    <property type="entry name" value="VI_ClpV1"/>
    <property type="match status" value="1"/>
</dbReference>
<dbReference type="InterPro" id="IPR050130">
    <property type="entry name" value="ClpA_ClpB"/>
</dbReference>
<evidence type="ECO:0000259" key="9">
    <source>
        <dbReference type="PROSITE" id="PS51903"/>
    </source>
</evidence>
<dbReference type="SUPFAM" id="SSF81923">
    <property type="entry name" value="Double Clp-N motif"/>
    <property type="match status" value="1"/>
</dbReference>
<dbReference type="Pfam" id="PF10431">
    <property type="entry name" value="ClpB_D2-small"/>
    <property type="match status" value="1"/>
</dbReference>
<dbReference type="AlphaFoldDB" id="A0A5E6ZVM9"/>
<evidence type="ECO:0000313" key="11">
    <source>
        <dbReference type="Proteomes" id="UP000409037"/>
    </source>
</evidence>
<proteinExistence type="inferred from homology"/>
<evidence type="ECO:0000256" key="8">
    <source>
        <dbReference type="SAM" id="Coils"/>
    </source>
</evidence>
<dbReference type="GO" id="GO:0005737">
    <property type="term" value="C:cytoplasm"/>
    <property type="evidence" value="ECO:0007669"/>
    <property type="project" value="TreeGrafter"/>
</dbReference>
<dbReference type="FunFam" id="3.40.50.300:FF:000025">
    <property type="entry name" value="ATP-dependent Clp protease subunit"/>
    <property type="match status" value="1"/>
</dbReference>
<dbReference type="Gene3D" id="3.40.50.300">
    <property type="entry name" value="P-loop containing nucleotide triphosphate hydrolases"/>
    <property type="match status" value="3"/>
</dbReference>